<keyword evidence="3" id="KW-1185">Reference proteome</keyword>
<dbReference type="EMBL" id="FOQH01000021">
    <property type="protein sequence ID" value="SFJ25182.1"/>
    <property type="molecule type" value="Genomic_DNA"/>
</dbReference>
<organism evidence="2 3">
    <name type="scientific">Albimonas pacifica</name>
    <dbReference type="NCBI Taxonomy" id="1114924"/>
    <lineage>
        <taxon>Bacteria</taxon>
        <taxon>Pseudomonadati</taxon>
        <taxon>Pseudomonadota</taxon>
        <taxon>Alphaproteobacteria</taxon>
        <taxon>Rhodobacterales</taxon>
        <taxon>Paracoccaceae</taxon>
        <taxon>Albimonas</taxon>
    </lineage>
</organism>
<gene>
    <name evidence="2" type="ORF">SAMN05216258_12113</name>
</gene>
<feature type="chain" id="PRO_5011601076" evidence="1">
    <location>
        <begin position="20"/>
        <end position="129"/>
    </location>
</feature>
<reference evidence="2 3" key="1">
    <citation type="submission" date="2016-10" db="EMBL/GenBank/DDBJ databases">
        <authorList>
            <person name="de Groot N.N."/>
        </authorList>
    </citation>
    <scope>NUCLEOTIDE SEQUENCE [LARGE SCALE GENOMIC DNA]</scope>
    <source>
        <strain evidence="2 3">CGMCC 1.11030</strain>
    </source>
</reference>
<evidence type="ECO:0000256" key="1">
    <source>
        <dbReference type="SAM" id="SignalP"/>
    </source>
</evidence>
<dbReference type="Proteomes" id="UP000199377">
    <property type="component" value="Unassembled WGS sequence"/>
</dbReference>
<name>A0A1I3PV12_9RHOB</name>
<evidence type="ECO:0000313" key="3">
    <source>
        <dbReference type="Proteomes" id="UP000199377"/>
    </source>
</evidence>
<dbReference type="AlphaFoldDB" id="A0A1I3PV12"/>
<proteinExistence type="predicted"/>
<sequence length="129" mass="14304">MRSALLAACALVVAAPAWAQEPGDSTAEAKRELSDVVGEKTIRRCEGLWPAYLVFTQDSSGLLKLDFWPLHEEISRIGHRVVVERKGVHYVVSDSEVVELNDDGSKVYKCEKVGMDLYLILSKLLEEAS</sequence>
<protein>
    <submittedName>
        <fullName evidence="2">Uncharacterized protein</fullName>
    </submittedName>
</protein>
<feature type="signal peptide" evidence="1">
    <location>
        <begin position="1"/>
        <end position="19"/>
    </location>
</feature>
<accession>A0A1I3PV12</accession>
<evidence type="ECO:0000313" key="2">
    <source>
        <dbReference type="EMBL" id="SFJ25182.1"/>
    </source>
</evidence>
<keyword evidence="1" id="KW-0732">Signal</keyword>
<dbReference type="RefSeq" id="WP_092866101.1">
    <property type="nucleotide sequence ID" value="NZ_FOQH01000021.1"/>
</dbReference>